<reference evidence="1" key="1">
    <citation type="journal article" date="2020" name="Stud. Mycol.">
        <title>101 Dothideomycetes genomes: a test case for predicting lifestyles and emergence of pathogens.</title>
        <authorList>
            <person name="Haridas S."/>
            <person name="Albert R."/>
            <person name="Binder M."/>
            <person name="Bloem J."/>
            <person name="Labutti K."/>
            <person name="Salamov A."/>
            <person name="Andreopoulos B."/>
            <person name="Baker S."/>
            <person name="Barry K."/>
            <person name="Bills G."/>
            <person name="Bluhm B."/>
            <person name="Cannon C."/>
            <person name="Castanera R."/>
            <person name="Culley D."/>
            <person name="Daum C."/>
            <person name="Ezra D."/>
            <person name="Gonzalez J."/>
            <person name="Henrissat B."/>
            <person name="Kuo A."/>
            <person name="Liang C."/>
            <person name="Lipzen A."/>
            <person name="Lutzoni F."/>
            <person name="Magnuson J."/>
            <person name="Mondo S."/>
            <person name="Nolan M."/>
            <person name="Ohm R."/>
            <person name="Pangilinan J."/>
            <person name="Park H.-J."/>
            <person name="Ramirez L."/>
            <person name="Alfaro M."/>
            <person name="Sun H."/>
            <person name="Tritt A."/>
            <person name="Yoshinaga Y."/>
            <person name="Zwiers L.-H."/>
            <person name="Turgeon B."/>
            <person name="Goodwin S."/>
            <person name="Spatafora J."/>
            <person name="Crous P."/>
            <person name="Grigoriev I."/>
        </authorList>
    </citation>
    <scope>NUCLEOTIDE SEQUENCE</scope>
    <source>
        <strain evidence="1">CBS 110217</strain>
    </source>
</reference>
<dbReference type="Proteomes" id="UP000799777">
    <property type="component" value="Unassembled WGS sequence"/>
</dbReference>
<comment type="caution">
    <text evidence="1">The sequence shown here is derived from an EMBL/GenBank/DDBJ whole genome shotgun (WGS) entry which is preliminary data.</text>
</comment>
<sequence length="185" mass="21473">MASLSSSTTAPLIPSKTLYQILTYLDDPLYLWLRVRLMPHNLETSTMDVFKRHWIPKRTILTFRNPTARRGTFSHHFANGEVAFLTVDNKDINTIMQEKYLQQTWMNIMINRMPLGHVLCGIERGVGLQNNSFNVLFGTYENAQIARDTELVIDNDEGVVEIKWRELLDMIVEHVYDPSPEEFLS</sequence>
<dbReference type="AlphaFoldDB" id="A0A9P4H2B3"/>
<evidence type="ECO:0000313" key="1">
    <source>
        <dbReference type="EMBL" id="KAF2026963.1"/>
    </source>
</evidence>
<dbReference type="EMBL" id="ML978234">
    <property type="protein sequence ID" value="KAF2026963.1"/>
    <property type="molecule type" value="Genomic_DNA"/>
</dbReference>
<proteinExistence type="predicted"/>
<gene>
    <name evidence="1" type="ORF">EK21DRAFT_115335</name>
</gene>
<dbReference type="OrthoDB" id="10574938at2759"/>
<name>A0A9P4H2B3_9PLEO</name>
<protein>
    <submittedName>
        <fullName evidence="1">Uncharacterized protein</fullName>
    </submittedName>
</protein>
<evidence type="ECO:0000313" key="2">
    <source>
        <dbReference type="Proteomes" id="UP000799777"/>
    </source>
</evidence>
<keyword evidence="2" id="KW-1185">Reference proteome</keyword>
<accession>A0A9P4H2B3</accession>
<organism evidence="1 2">
    <name type="scientific">Setomelanomma holmii</name>
    <dbReference type="NCBI Taxonomy" id="210430"/>
    <lineage>
        <taxon>Eukaryota</taxon>
        <taxon>Fungi</taxon>
        <taxon>Dikarya</taxon>
        <taxon>Ascomycota</taxon>
        <taxon>Pezizomycotina</taxon>
        <taxon>Dothideomycetes</taxon>
        <taxon>Pleosporomycetidae</taxon>
        <taxon>Pleosporales</taxon>
        <taxon>Pleosporineae</taxon>
        <taxon>Phaeosphaeriaceae</taxon>
        <taxon>Setomelanomma</taxon>
    </lineage>
</organism>